<dbReference type="Gene3D" id="3.40.309.10">
    <property type="entry name" value="Aldehyde Dehydrogenase, Chain A, domain 2"/>
    <property type="match status" value="1"/>
</dbReference>
<dbReference type="Gene3D" id="3.40.605.10">
    <property type="entry name" value="Aldehyde Dehydrogenase, Chain A, domain 1"/>
    <property type="match status" value="1"/>
</dbReference>
<dbReference type="FunFam" id="3.40.309.10:FF:000012">
    <property type="entry name" value="Betaine aldehyde dehydrogenase"/>
    <property type="match status" value="1"/>
</dbReference>
<organism evidence="6 7">
    <name type="scientific">Neopusillimonas maritima</name>
    <dbReference type="NCBI Taxonomy" id="2026239"/>
    <lineage>
        <taxon>Bacteria</taxon>
        <taxon>Pseudomonadati</taxon>
        <taxon>Pseudomonadota</taxon>
        <taxon>Betaproteobacteria</taxon>
        <taxon>Burkholderiales</taxon>
        <taxon>Alcaligenaceae</taxon>
        <taxon>Neopusillimonas</taxon>
    </lineage>
</organism>
<accession>A0A3A1YXF5</accession>
<dbReference type="EMBL" id="NQYH01000003">
    <property type="protein sequence ID" value="RIY41510.1"/>
    <property type="molecule type" value="Genomic_DNA"/>
</dbReference>
<sequence length="476" mass="51160">MHKNWIAGEWVGSSNVQKNLNPSNLNDVVGEYVRASAEQVETAIEAAQHAWPAWSLSTPQQRFDALDAIGSEILARKNELGELLAREEGKTLPEAIGEAARAGQIFKFFAGETLRTGGESLPSVRPGLQVEISREPLGVVGIITPWNFPIAIPAWKIAPALAYGNCVVFKPADLVPGSAWALAEIISRSGLPAGVFNLVMGRGSVVGAAMVEDPRINAITFTGSVGTGRNLLNQAAERQKKVQLELGGKNPLVVLSDADMETALDVAIQGAFYSTGQRCTASSRIIVEQGIYDLFTQELAKRTAALRVGDALKPETQIGPVADESQLEQDLDYVRIGQEEGAALLCGGERVERDTPGYYFTPAVLANATNDMRSSREEIFGPVASVIKADDYDHALALANDTEFGLSSGICTTSLKHASHFKRHIQAGMVMVNVPTAGVDYHVPFGGRKGSSYGPREQGRYAQEFFTIVKTAYTKA</sequence>
<evidence type="ECO:0000256" key="2">
    <source>
        <dbReference type="ARBA" id="ARBA00023002"/>
    </source>
</evidence>
<dbReference type="CDD" id="cd07097">
    <property type="entry name" value="ALDH_KGSADH-YcbD"/>
    <property type="match status" value="1"/>
</dbReference>
<evidence type="ECO:0000256" key="3">
    <source>
        <dbReference type="PROSITE-ProRule" id="PRU10007"/>
    </source>
</evidence>
<dbReference type="InterPro" id="IPR029510">
    <property type="entry name" value="Ald_DH_CS_GLU"/>
</dbReference>
<dbReference type="OrthoDB" id="6187633at2"/>
<dbReference type="PROSITE" id="PS00070">
    <property type="entry name" value="ALDEHYDE_DEHYDR_CYS"/>
    <property type="match status" value="1"/>
</dbReference>
<reference evidence="6 7" key="1">
    <citation type="submission" date="2017-08" db="EMBL/GenBank/DDBJ databases">
        <title>Pusillimonas indicus sp. nov., a member of the family Alcaligenaceae isolated from surface seawater.</title>
        <authorList>
            <person name="Li J."/>
        </authorList>
    </citation>
    <scope>NUCLEOTIDE SEQUENCE [LARGE SCALE GENOMIC DNA]</scope>
    <source>
        <strain evidence="6 7">L52-1-41</strain>
    </source>
</reference>
<name>A0A3A1YXF5_9BURK</name>
<dbReference type="InterPro" id="IPR016163">
    <property type="entry name" value="Ald_DH_C"/>
</dbReference>
<keyword evidence="2 4" id="KW-0560">Oxidoreductase</keyword>
<dbReference type="FunFam" id="3.40.605.10:FF:000007">
    <property type="entry name" value="NAD/NADP-dependent betaine aldehyde dehydrogenase"/>
    <property type="match status" value="1"/>
</dbReference>
<comment type="caution">
    <text evidence="6">The sequence shown here is derived from an EMBL/GenBank/DDBJ whole genome shotgun (WGS) entry which is preliminary data.</text>
</comment>
<evidence type="ECO:0000313" key="7">
    <source>
        <dbReference type="Proteomes" id="UP000266206"/>
    </source>
</evidence>
<evidence type="ECO:0000256" key="4">
    <source>
        <dbReference type="RuleBase" id="RU003345"/>
    </source>
</evidence>
<dbReference type="InterPro" id="IPR016162">
    <property type="entry name" value="Ald_DH_N"/>
</dbReference>
<dbReference type="RefSeq" id="WP_119515771.1">
    <property type="nucleotide sequence ID" value="NZ_NQYH01000003.1"/>
</dbReference>
<comment type="similarity">
    <text evidence="1 4">Belongs to the aldehyde dehydrogenase family.</text>
</comment>
<dbReference type="GO" id="GO:0016620">
    <property type="term" value="F:oxidoreductase activity, acting on the aldehyde or oxo group of donors, NAD or NADP as acceptor"/>
    <property type="evidence" value="ECO:0007669"/>
    <property type="project" value="InterPro"/>
</dbReference>
<dbReference type="AlphaFoldDB" id="A0A3A1YXF5"/>
<evidence type="ECO:0000313" key="6">
    <source>
        <dbReference type="EMBL" id="RIY41510.1"/>
    </source>
</evidence>
<evidence type="ECO:0000259" key="5">
    <source>
        <dbReference type="Pfam" id="PF00171"/>
    </source>
</evidence>
<dbReference type="Pfam" id="PF00171">
    <property type="entry name" value="Aldedh"/>
    <property type="match status" value="1"/>
</dbReference>
<dbReference type="PANTHER" id="PTHR11699">
    <property type="entry name" value="ALDEHYDE DEHYDROGENASE-RELATED"/>
    <property type="match status" value="1"/>
</dbReference>
<gene>
    <name evidence="6" type="ORF">CJP73_05915</name>
</gene>
<protein>
    <submittedName>
        <fullName evidence="6">Aldehyde dehydrogenase family protein</fullName>
    </submittedName>
</protein>
<dbReference type="Proteomes" id="UP000266206">
    <property type="component" value="Unassembled WGS sequence"/>
</dbReference>
<dbReference type="InterPro" id="IPR016160">
    <property type="entry name" value="Ald_DH_CS_CYS"/>
</dbReference>
<dbReference type="PROSITE" id="PS00687">
    <property type="entry name" value="ALDEHYDE_DEHYDR_GLU"/>
    <property type="match status" value="1"/>
</dbReference>
<proteinExistence type="inferred from homology"/>
<evidence type="ECO:0000256" key="1">
    <source>
        <dbReference type="ARBA" id="ARBA00009986"/>
    </source>
</evidence>
<feature type="active site" evidence="3">
    <location>
        <position position="245"/>
    </location>
</feature>
<dbReference type="SUPFAM" id="SSF53720">
    <property type="entry name" value="ALDH-like"/>
    <property type="match status" value="1"/>
</dbReference>
<dbReference type="InterPro" id="IPR016161">
    <property type="entry name" value="Ald_DH/histidinol_DH"/>
</dbReference>
<feature type="domain" description="Aldehyde dehydrogenase" evidence="5">
    <location>
        <begin position="11"/>
        <end position="471"/>
    </location>
</feature>
<dbReference type="InterPro" id="IPR015590">
    <property type="entry name" value="Aldehyde_DH_dom"/>
</dbReference>